<dbReference type="SUPFAM" id="SSF118310">
    <property type="entry name" value="AN1-like Zinc finger"/>
    <property type="match status" value="1"/>
</dbReference>
<dbReference type="PANTHER" id="PTHR10634">
    <property type="entry name" value="AN1-TYPE ZINC FINGER PROTEIN"/>
    <property type="match status" value="1"/>
</dbReference>
<gene>
    <name evidence="9" type="ORF">M5K25_021425</name>
</gene>
<dbReference type="Gene3D" id="4.10.1110.10">
    <property type="entry name" value="AN1-like Zinc finger"/>
    <property type="match status" value="1"/>
</dbReference>
<evidence type="ECO:0000256" key="4">
    <source>
        <dbReference type="ARBA" id="ARBA00022833"/>
    </source>
</evidence>
<comment type="caution">
    <text evidence="9">The sequence shown here is derived from an EMBL/GenBank/DDBJ whole genome shotgun (WGS) entry which is preliminary data.</text>
</comment>
<dbReference type="PANTHER" id="PTHR10634:SF67">
    <property type="entry name" value="AN1-TYPE ZINC FINGER PROTEIN 3"/>
    <property type="match status" value="1"/>
</dbReference>
<keyword evidence="2" id="KW-0479">Metal-binding</keyword>
<feature type="domain" description="A20-type" evidence="7">
    <location>
        <begin position="7"/>
        <end position="41"/>
    </location>
</feature>
<evidence type="ECO:0000256" key="2">
    <source>
        <dbReference type="ARBA" id="ARBA00022723"/>
    </source>
</evidence>
<evidence type="ECO:0000256" key="5">
    <source>
        <dbReference type="ARBA" id="ARBA00023016"/>
    </source>
</evidence>
<dbReference type="EMBL" id="JANQDX010000016">
    <property type="protein sequence ID" value="KAL0910441.1"/>
    <property type="molecule type" value="Genomic_DNA"/>
</dbReference>
<dbReference type="InterPro" id="IPR002653">
    <property type="entry name" value="Znf_A20"/>
</dbReference>
<proteinExistence type="predicted"/>
<keyword evidence="4" id="KW-0862">Zinc</keyword>
<dbReference type="InterPro" id="IPR035896">
    <property type="entry name" value="AN1-like_Znf"/>
</dbReference>
<dbReference type="Proteomes" id="UP001552299">
    <property type="component" value="Unassembled WGS sequence"/>
</dbReference>
<dbReference type="AlphaFoldDB" id="A0ABD0UD10"/>
<comment type="function">
    <text evidence="1">May be involved in environmental stress response.</text>
</comment>
<dbReference type="Gene3D" id="1.20.5.4770">
    <property type="match status" value="1"/>
</dbReference>
<dbReference type="FunFam" id="4.10.1110.10:FF:000001">
    <property type="entry name" value="Zinc finger AN1-type containing 6"/>
    <property type="match status" value="1"/>
</dbReference>
<keyword evidence="5" id="KW-0346">Stress response</keyword>
<keyword evidence="10" id="KW-1185">Reference proteome</keyword>
<dbReference type="GO" id="GO:0008270">
    <property type="term" value="F:zinc ion binding"/>
    <property type="evidence" value="ECO:0007669"/>
    <property type="project" value="UniProtKB-KW"/>
</dbReference>
<keyword evidence="3 6" id="KW-0863">Zinc-finger</keyword>
<evidence type="ECO:0008006" key="11">
    <source>
        <dbReference type="Google" id="ProtNLM"/>
    </source>
</evidence>
<evidence type="ECO:0000259" key="7">
    <source>
        <dbReference type="PROSITE" id="PS51036"/>
    </source>
</evidence>
<dbReference type="SMART" id="SM00259">
    <property type="entry name" value="ZnF_A20"/>
    <property type="match status" value="1"/>
</dbReference>
<feature type="domain" description="AN1-type" evidence="8">
    <location>
        <begin position="93"/>
        <end position="139"/>
    </location>
</feature>
<dbReference type="SUPFAM" id="SSF57716">
    <property type="entry name" value="Glucocorticoid receptor-like (DNA-binding domain)"/>
    <property type="match status" value="1"/>
</dbReference>
<dbReference type="PROSITE" id="PS51039">
    <property type="entry name" value="ZF_AN1"/>
    <property type="match status" value="1"/>
</dbReference>
<accession>A0ABD0UD10</accession>
<dbReference type="SMART" id="SM00154">
    <property type="entry name" value="ZnF_AN1"/>
    <property type="match status" value="1"/>
</dbReference>
<dbReference type="InterPro" id="IPR000058">
    <property type="entry name" value="Znf_AN1"/>
</dbReference>
<evidence type="ECO:0000259" key="8">
    <source>
        <dbReference type="PROSITE" id="PS51039"/>
    </source>
</evidence>
<evidence type="ECO:0000256" key="1">
    <source>
        <dbReference type="ARBA" id="ARBA00003732"/>
    </source>
</evidence>
<evidence type="ECO:0000313" key="9">
    <source>
        <dbReference type="EMBL" id="KAL0910441.1"/>
    </source>
</evidence>
<dbReference type="PROSITE" id="PS51036">
    <property type="entry name" value="ZF_A20"/>
    <property type="match status" value="1"/>
</dbReference>
<dbReference type="InterPro" id="IPR050652">
    <property type="entry name" value="AN1_A20_ZnFinger"/>
</dbReference>
<sequence length="158" mass="16861">MAEEQRCHEGIRCANNCGFFGSSATQNLCSKCYRDHLKTEQDLIAVEKSFLASTFSSSSSSAPSTALFSSPPSAVAAAAAAVSLEAVAVEPVAEGPRRCTSCQKKVGLTGFKCRCGFTFCGSHRYPEQHACGFDYKSAGREAIARSNPVVHADKLRKI</sequence>
<evidence type="ECO:0000313" key="10">
    <source>
        <dbReference type="Proteomes" id="UP001552299"/>
    </source>
</evidence>
<evidence type="ECO:0000256" key="6">
    <source>
        <dbReference type="PROSITE-ProRule" id="PRU00449"/>
    </source>
</evidence>
<reference evidence="9 10" key="1">
    <citation type="journal article" date="2024" name="Plant Biotechnol. J.">
        <title>Dendrobium thyrsiflorum genome and its molecular insights into genes involved in important horticultural traits.</title>
        <authorList>
            <person name="Chen B."/>
            <person name="Wang J.Y."/>
            <person name="Zheng P.J."/>
            <person name="Li K.L."/>
            <person name="Liang Y.M."/>
            <person name="Chen X.F."/>
            <person name="Zhang C."/>
            <person name="Zhao X."/>
            <person name="He X."/>
            <person name="Zhang G.Q."/>
            <person name="Liu Z.J."/>
            <person name="Xu Q."/>
        </authorList>
    </citation>
    <scope>NUCLEOTIDE SEQUENCE [LARGE SCALE GENOMIC DNA]</scope>
    <source>
        <strain evidence="9">GZMU011</strain>
    </source>
</reference>
<name>A0ABD0UD10_DENTH</name>
<organism evidence="9 10">
    <name type="scientific">Dendrobium thyrsiflorum</name>
    <name type="common">Pinecone-like raceme dendrobium</name>
    <name type="synonym">Orchid</name>
    <dbReference type="NCBI Taxonomy" id="117978"/>
    <lineage>
        <taxon>Eukaryota</taxon>
        <taxon>Viridiplantae</taxon>
        <taxon>Streptophyta</taxon>
        <taxon>Embryophyta</taxon>
        <taxon>Tracheophyta</taxon>
        <taxon>Spermatophyta</taxon>
        <taxon>Magnoliopsida</taxon>
        <taxon>Liliopsida</taxon>
        <taxon>Asparagales</taxon>
        <taxon>Orchidaceae</taxon>
        <taxon>Epidendroideae</taxon>
        <taxon>Malaxideae</taxon>
        <taxon>Dendrobiinae</taxon>
        <taxon>Dendrobium</taxon>
    </lineage>
</organism>
<evidence type="ECO:0000256" key="3">
    <source>
        <dbReference type="ARBA" id="ARBA00022771"/>
    </source>
</evidence>
<dbReference type="Pfam" id="PF01754">
    <property type="entry name" value="zf-A20"/>
    <property type="match status" value="1"/>
</dbReference>
<dbReference type="Pfam" id="PF01428">
    <property type="entry name" value="zf-AN1"/>
    <property type="match status" value="1"/>
</dbReference>
<protein>
    <recommendedName>
        <fullName evidence="11">Zinc finger A20 and AN1 domain-containing stress-associated protein 4</fullName>
    </recommendedName>
</protein>